<reference evidence="1" key="1">
    <citation type="submission" date="2015-10" db="EMBL/GenBank/DDBJ databases">
        <authorList>
            <person name="Gilbert D.G."/>
        </authorList>
    </citation>
    <scope>NUCLEOTIDE SEQUENCE</scope>
</reference>
<proteinExistence type="predicted"/>
<dbReference type="EMBL" id="FAXA01000107">
    <property type="protein sequence ID" value="CUV01617.1"/>
    <property type="molecule type" value="Genomic_DNA"/>
</dbReference>
<accession>A0A161KFF2</accession>
<gene>
    <name evidence="1" type="ORF">MGWOODY_Clf2422</name>
</gene>
<protein>
    <submittedName>
        <fullName evidence="1">Uncharacterized protein</fullName>
    </submittedName>
</protein>
<dbReference type="AlphaFoldDB" id="A0A161KFF2"/>
<organism evidence="1">
    <name type="scientific">hydrothermal vent metagenome</name>
    <dbReference type="NCBI Taxonomy" id="652676"/>
    <lineage>
        <taxon>unclassified sequences</taxon>
        <taxon>metagenomes</taxon>
        <taxon>ecological metagenomes</taxon>
    </lineage>
</organism>
<evidence type="ECO:0000313" key="1">
    <source>
        <dbReference type="EMBL" id="CUV01617.1"/>
    </source>
</evidence>
<sequence>MGVLVLDDVVGFVAQLFGHHGLSKVLVVDVGGGGGQRHLVLPESVPQRKFKLCHSFLRLSSVDFLRRILQEKP</sequence>
<name>A0A161KFF2_9ZZZZ</name>